<dbReference type="SUPFAM" id="SSF48452">
    <property type="entry name" value="TPR-like"/>
    <property type="match status" value="1"/>
</dbReference>
<dbReference type="EMBL" id="WMJY01000023">
    <property type="protein sequence ID" value="MTH30343.1"/>
    <property type="molecule type" value="Genomic_DNA"/>
</dbReference>
<evidence type="ECO:0000259" key="7">
    <source>
        <dbReference type="Pfam" id="PF14322"/>
    </source>
</evidence>
<dbReference type="Pfam" id="PF14322">
    <property type="entry name" value="SusD-like_3"/>
    <property type="match status" value="1"/>
</dbReference>
<dbReference type="InterPro" id="IPR012944">
    <property type="entry name" value="SusD_RagB_dom"/>
</dbReference>
<comment type="caution">
    <text evidence="8">The sequence shown here is derived from an EMBL/GenBank/DDBJ whole genome shotgun (WGS) entry which is preliminary data.</text>
</comment>
<evidence type="ECO:0000313" key="8">
    <source>
        <dbReference type="EMBL" id="MTH30343.1"/>
    </source>
</evidence>
<keyword evidence="4" id="KW-0472">Membrane</keyword>
<evidence type="ECO:0000256" key="3">
    <source>
        <dbReference type="ARBA" id="ARBA00022729"/>
    </source>
</evidence>
<reference evidence="8 9" key="1">
    <citation type="journal article" date="2006" name="Int. J. Syst. Evol. Microbiol.">
        <title>Myroides pelagicus sp. nov., isolated from seawater in Thailand.</title>
        <authorList>
            <person name="Yoon J."/>
            <person name="Maneerat S."/>
            <person name="Kawai F."/>
            <person name="Yokota A."/>
        </authorList>
    </citation>
    <scope>NUCLEOTIDE SEQUENCE [LARGE SCALE GENOMIC DNA]</scope>
    <source>
        <strain evidence="8 9">SM1T</strain>
    </source>
</reference>
<sequence length="461" mass="53847">MKTFLLNIYTTCLVVSLTFFLNSCEKLIEIDLPDNQINTEDVFKDITTVKAALSNIYFNAKENPLFRGGINGVGCDFSLYTDELEPIDKNNIFYQNALSASVTPVKDYWMFAYRDLYAINAFLEGLNKSEHLTEQTKSVFIGEALFLRALYYQYLTQLFGEIPYIKSTDYKTNSKTNKLAYEQVLLEIEKDLKESLDYLTYQYRTLDRVYPNKAVAELVLAQNYLLQKKYNLAEEFAQKVINNTQYNIELDIKSVFKKQAKSTLWQFNSSLIDNSKVYLPTKEASTYIIENLVNSSLTISEKLFHSFETNDLRKTHWIGEFSKDNKIYPYCFKYKNKENNTDEYSIVFRLEQAYFTLSEALMYQGKNDRAIEQINLIRSRAALPLIGTIVDTQELVTIMLQESNKEFFCEFGHRFFDLKRNDRLSELSLTKPNWSDVNILFPYPESELLLNPNLLPQNYGY</sequence>
<organism evidence="8 9">
    <name type="scientific">Myroides pelagicus</name>
    <dbReference type="NCBI Taxonomy" id="270914"/>
    <lineage>
        <taxon>Bacteria</taxon>
        <taxon>Pseudomonadati</taxon>
        <taxon>Bacteroidota</taxon>
        <taxon>Flavobacteriia</taxon>
        <taxon>Flavobacteriales</taxon>
        <taxon>Flavobacteriaceae</taxon>
        <taxon>Myroides</taxon>
    </lineage>
</organism>
<dbReference type="GO" id="GO:0009279">
    <property type="term" value="C:cell outer membrane"/>
    <property type="evidence" value="ECO:0007669"/>
    <property type="project" value="UniProtKB-SubCell"/>
</dbReference>
<keyword evidence="9" id="KW-1185">Reference proteome</keyword>
<dbReference type="Proteomes" id="UP000488936">
    <property type="component" value="Unassembled WGS sequence"/>
</dbReference>
<feature type="domain" description="SusD-like N-terminal" evidence="7">
    <location>
        <begin position="98"/>
        <end position="225"/>
    </location>
</feature>
<protein>
    <submittedName>
        <fullName evidence="8">RagB/SusD family nutrient uptake outer membrane protein</fullName>
    </submittedName>
</protein>
<keyword evidence="5" id="KW-0998">Cell outer membrane</keyword>
<name>A0A7K1GPL3_9FLAO</name>
<feature type="domain" description="RagB/SusD" evidence="6">
    <location>
        <begin position="305"/>
        <end position="461"/>
    </location>
</feature>
<evidence type="ECO:0000259" key="6">
    <source>
        <dbReference type="Pfam" id="PF07980"/>
    </source>
</evidence>
<comment type="subcellular location">
    <subcellularLocation>
        <location evidence="1">Cell outer membrane</location>
    </subcellularLocation>
</comment>
<dbReference type="OrthoDB" id="621570at2"/>
<dbReference type="InterPro" id="IPR011990">
    <property type="entry name" value="TPR-like_helical_dom_sf"/>
</dbReference>
<proteinExistence type="inferred from homology"/>
<dbReference type="InterPro" id="IPR033985">
    <property type="entry name" value="SusD-like_N"/>
</dbReference>
<keyword evidence="3" id="KW-0732">Signal</keyword>
<dbReference type="AlphaFoldDB" id="A0A7K1GPL3"/>
<evidence type="ECO:0000256" key="2">
    <source>
        <dbReference type="ARBA" id="ARBA00006275"/>
    </source>
</evidence>
<evidence type="ECO:0000256" key="5">
    <source>
        <dbReference type="ARBA" id="ARBA00023237"/>
    </source>
</evidence>
<evidence type="ECO:0000313" key="9">
    <source>
        <dbReference type="Proteomes" id="UP000488936"/>
    </source>
</evidence>
<evidence type="ECO:0000256" key="4">
    <source>
        <dbReference type="ARBA" id="ARBA00023136"/>
    </source>
</evidence>
<dbReference type="Pfam" id="PF07980">
    <property type="entry name" value="SusD_RagB"/>
    <property type="match status" value="1"/>
</dbReference>
<gene>
    <name evidence="8" type="ORF">GJV77_10590</name>
</gene>
<evidence type="ECO:0000256" key="1">
    <source>
        <dbReference type="ARBA" id="ARBA00004442"/>
    </source>
</evidence>
<accession>A0A7K1GPL3</accession>
<dbReference type="Gene3D" id="1.25.40.390">
    <property type="match status" value="1"/>
</dbReference>
<dbReference type="RefSeq" id="WP_155036328.1">
    <property type="nucleotide sequence ID" value="NZ_JBHTIG010000063.1"/>
</dbReference>
<comment type="similarity">
    <text evidence="2">Belongs to the SusD family.</text>
</comment>